<evidence type="ECO:0000313" key="4">
    <source>
        <dbReference type="Proteomes" id="UP000827133"/>
    </source>
</evidence>
<feature type="compositionally biased region" description="Low complexity" evidence="1">
    <location>
        <begin position="122"/>
        <end position="136"/>
    </location>
</feature>
<evidence type="ECO:0000256" key="2">
    <source>
        <dbReference type="SAM" id="SignalP"/>
    </source>
</evidence>
<accession>A0A9P8IM21</accession>
<feature type="compositionally biased region" description="Basic and acidic residues" evidence="1">
    <location>
        <begin position="81"/>
        <end position="90"/>
    </location>
</feature>
<feature type="region of interest" description="Disordered" evidence="1">
    <location>
        <begin position="56"/>
        <end position="139"/>
    </location>
</feature>
<feature type="chain" id="PRO_5040399854" evidence="2">
    <location>
        <begin position="19"/>
        <end position="288"/>
    </location>
</feature>
<evidence type="ECO:0000256" key="1">
    <source>
        <dbReference type="SAM" id="MobiDB-lite"/>
    </source>
</evidence>
<proteinExistence type="predicted"/>
<keyword evidence="4" id="KW-1185">Reference proteome</keyword>
<gene>
    <name evidence="3" type="ORF">J7337_009247</name>
</gene>
<protein>
    <submittedName>
        <fullName evidence="3">Uncharacterized protein</fullName>
    </submittedName>
</protein>
<dbReference type="KEGG" id="fmu:J7337_009247"/>
<feature type="compositionally biased region" description="Basic and acidic residues" evidence="1">
    <location>
        <begin position="109"/>
        <end position="121"/>
    </location>
</feature>
<feature type="compositionally biased region" description="Basic and acidic residues" evidence="1">
    <location>
        <begin position="56"/>
        <end position="73"/>
    </location>
</feature>
<organism evidence="3 4">
    <name type="scientific">Fusarium musae</name>
    <dbReference type="NCBI Taxonomy" id="1042133"/>
    <lineage>
        <taxon>Eukaryota</taxon>
        <taxon>Fungi</taxon>
        <taxon>Dikarya</taxon>
        <taxon>Ascomycota</taxon>
        <taxon>Pezizomycotina</taxon>
        <taxon>Sordariomycetes</taxon>
        <taxon>Hypocreomycetidae</taxon>
        <taxon>Hypocreales</taxon>
        <taxon>Nectriaceae</taxon>
        <taxon>Fusarium</taxon>
    </lineage>
</organism>
<dbReference type="EMBL" id="JAHBCI010000007">
    <property type="protein sequence ID" value="KAG9498442.1"/>
    <property type="molecule type" value="Genomic_DNA"/>
</dbReference>
<reference evidence="3" key="1">
    <citation type="journal article" date="2021" name="Mol. Plant Microbe Interact.">
        <title>Telomere to telomere genome assembly of Fusarium musae F31, causal agent of crown rot disease of banana.</title>
        <authorList>
            <person name="Degradi L."/>
            <person name="Tava V."/>
            <person name="Kunova A."/>
            <person name="Cortesi P."/>
            <person name="Saracchi M."/>
            <person name="Pasquali M."/>
        </authorList>
    </citation>
    <scope>NUCLEOTIDE SEQUENCE</scope>
    <source>
        <strain evidence="3">F31</strain>
    </source>
</reference>
<name>A0A9P8IM21_9HYPO</name>
<keyword evidence="2" id="KW-0732">Signal</keyword>
<dbReference type="AlphaFoldDB" id="A0A9P8IM21"/>
<dbReference type="GeneID" id="68317103"/>
<feature type="signal peptide" evidence="2">
    <location>
        <begin position="1"/>
        <end position="18"/>
    </location>
</feature>
<dbReference type="Proteomes" id="UP000827133">
    <property type="component" value="Unassembled WGS sequence"/>
</dbReference>
<comment type="caution">
    <text evidence="3">The sequence shown here is derived from an EMBL/GenBank/DDBJ whole genome shotgun (WGS) entry which is preliminary data.</text>
</comment>
<evidence type="ECO:0000313" key="3">
    <source>
        <dbReference type="EMBL" id="KAG9498442.1"/>
    </source>
</evidence>
<dbReference type="RefSeq" id="XP_044677442.1">
    <property type="nucleotide sequence ID" value="XM_044826848.1"/>
</dbReference>
<sequence>MRFTSSLVLLQGIWLCAARPVDLQPATLTTITDEILTSQDVVSGIEEWLRHKSSRKCKDTDNGLRGGKSEQGIDKPQTPLDRGKFCESGKLHHKVNGTVSNGTIGDGKSNGEPDAKSKVDSKINSSESNPISNSTNGHKKPLEWHNKRCFGTYQFGKHKDIYPISQQNYAGFACPETESKMIKKDDNSTFISYQRWIYGAPYLYNVYWKDLCELENGKTEQDVTDPLEEGWEPGARVCQESLTKAYRGCDNEGAGGSLQAGCLVYEFQARDKDKKAVPWPWMGGGISD</sequence>